<evidence type="ECO:0000256" key="9">
    <source>
        <dbReference type="SAM" id="MobiDB-lite"/>
    </source>
</evidence>
<protein>
    <submittedName>
        <fullName evidence="12">Uncharacterized protein</fullName>
    </submittedName>
</protein>
<keyword evidence="5" id="KW-0805">Transcription regulation</keyword>
<sequence length="166" mass="19070">MRKPQPRTIDIFALQCGSCKKWRVIPTQEEFEDIRSTFIENPFFCNKKPGVSCDDPTDIEYDSTRTWVMDKPNLPKTPEGFQRKLNLRKDFSKLDATYITPTGKKVRSSTEISQFLKENPEYKDLSVSDFSFTSPKVMQDTIPDDLKMKGSASGGKRIKLSKEDDV</sequence>
<evidence type="ECO:0000313" key="12">
    <source>
        <dbReference type="EMBL" id="CAK9151011.1"/>
    </source>
</evidence>
<dbReference type="PROSITE" id="PS51050">
    <property type="entry name" value="ZF_CW"/>
    <property type="match status" value="1"/>
</dbReference>
<comment type="caution">
    <text evidence="12">The sequence shown here is derived from an EMBL/GenBank/DDBJ whole genome shotgun (WGS) entry which is preliminary data.</text>
</comment>
<proteinExistence type="predicted"/>
<evidence type="ECO:0000256" key="5">
    <source>
        <dbReference type="ARBA" id="ARBA00023015"/>
    </source>
</evidence>
<evidence type="ECO:0000256" key="4">
    <source>
        <dbReference type="ARBA" id="ARBA00022833"/>
    </source>
</evidence>
<evidence type="ECO:0000256" key="8">
    <source>
        <dbReference type="ARBA" id="ARBA00023242"/>
    </source>
</evidence>
<name>A0ABC8S199_9AQUA</name>
<evidence type="ECO:0000259" key="10">
    <source>
        <dbReference type="PROSITE" id="PS50982"/>
    </source>
</evidence>
<evidence type="ECO:0000256" key="3">
    <source>
        <dbReference type="ARBA" id="ARBA00022771"/>
    </source>
</evidence>
<evidence type="ECO:0000256" key="1">
    <source>
        <dbReference type="ARBA" id="ARBA00004123"/>
    </source>
</evidence>
<comment type="subcellular location">
    <subcellularLocation>
        <location evidence="1">Nucleus</location>
    </subcellularLocation>
</comment>
<evidence type="ECO:0000259" key="11">
    <source>
        <dbReference type="PROSITE" id="PS51050"/>
    </source>
</evidence>
<evidence type="ECO:0000256" key="2">
    <source>
        <dbReference type="ARBA" id="ARBA00022723"/>
    </source>
</evidence>
<dbReference type="AlphaFoldDB" id="A0ABC8S199"/>
<reference evidence="12 13" key="1">
    <citation type="submission" date="2024-02" db="EMBL/GenBank/DDBJ databases">
        <authorList>
            <person name="Vignale AGUSTIN F."/>
            <person name="Sosa J E."/>
            <person name="Modenutti C."/>
        </authorList>
    </citation>
    <scope>NUCLEOTIDE SEQUENCE [LARGE SCALE GENOMIC DNA]</scope>
</reference>
<dbReference type="InterPro" id="IPR016177">
    <property type="entry name" value="DNA-bd_dom_sf"/>
</dbReference>
<dbReference type="SUPFAM" id="SSF54171">
    <property type="entry name" value="DNA-binding domain"/>
    <property type="match status" value="1"/>
</dbReference>
<keyword evidence="3" id="KW-0863">Zinc-finger</keyword>
<keyword evidence="2" id="KW-0479">Metal-binding</keyword>
<dbReference type="PANTHER" id="PTHR12396:SF10">
    <property type="entry name" value="METHYL-CPG-BINDING DOMAIN-CONTAINING PROTEIN 1-RELATED"/>
    <property type="match status" value="1"/>
</dbReference>
<feature type="domain" description="CW-type" evidence="11">
    <location>
        <begin position="6"/>
        <end position="61"/>
    </location>
</feature>
<dbReference type="PANTHER" id="PTHR12396">
    <property type="entry name" value="METHYL-CPG BINDING PROTEIN, MBD"/>
    <property type="match status" value="1"/>
</dbReference>
<dbReference type="Pfam" id="PF07496">
    <property type="entry name" value="zf-CW"/>
    <property type="match status" value="1"/>
</dbReference>
<gene>
    <name evidence="12" type="ORF">ILEXP_LOCUS19171</name>
</gene>
<feature type="region of interest" description="Disordered" evidence="9">
    <location>
        <begin position="143"/>
        <end position="166"/>
    </location>
</feature>
<dbReference type="GO" id="GO:0005634">
    <property type="term" value="C:nucleus"/>
    <property type="evidence" value="ECO:0007669"/>
    <property type="project" value="UniProtKB-SubCell"/>
</dbReference>
<dbReference type="InterPro" id="IPR011124">
    <property type="entry name" value="Znf_CW"/>
</dbReference>
<dbReference type="Pfam" id="PF01429">
    <property type="entry name" value="MBD"/>
    <property type="match status" value="1"/>
</dbReference>
<evidence type="ECO:0000313" key="13">
    <source>
        <dbReference type="Proteomes" id="UP001642360"/>
    </source>
</evidence>
<dbReference type="Gene3D" id="3.30.40.100">
    <property type="match status" value="1"/>
</dbReference>
<dbReference type="Gene3D" id="3.30.890.10">
    <property type="entry name" value="Methyl-cpg-binding Protein 2, Chain A"/>
    <property type="match status" value="1"/>
</dbReference>
<evidence type="ECO:0000256" key="6">
    <source>
        <dbReference type="ARBA" id="ARBA00023125"/>
    </source>
</evidence>
<dbReference type="GO" id="GO:0008270">
    <property type="term" value="F:zinc ion binding"/>
    <property type="evidence" value="ECO:0007669"/>
    <property type="project" value="UniProtKB-KW"/>
</dbReference>
<keyword evidence="13" id="KW-1185">Reference proteome</keyword>
<keyword evidence="7" id="KW-0804">Transcription</keyword>
<dbReference type="Proteomes" id="UP001642360">
    <property type="component" value="Unassembled WGS sequence"/>
</dbReference>
<dbReference type="InterPro" id="IPR001739">
    <property type="entry name" value="Methyl_CpG_DNA-bd"/>
</dbReference>
<dbReference type="SMART" id="SM00391">
    <property type="entry name" value="MBD"/>
    <property type="match status" value="1"/>
</dbReference>
<dbReference type="EMBL" id="CAUOFW020002092">
    <property type="protein sequence ID" value="CAK9151011.1"/>
    <property type="molecule type" value="Genomic_DNA"/>
</dbReference>
<feature type="domain" description="MBD" evidence="10">
    <location>
        <begin position="67"/>
        <end position="137"/>
    </location>
</feature>
<dbReference type="GO" id="GO:0003677">
    <property type="term" value="F:DNA binding"/>
    <property type="evidence" value="ECO:0007669"/>
    <property type="project" value="UniProtKB-KW"/>
</dbReference>
<keyword evidence="8" id="KW-0539">Nucleus</keyword>
<dbReference type="PROSITE" id="PS50982">
    <property type="entry name" value="MBD"/>
    <property type="match status" value="1"/>
</dbReference>
<organism evidence="12 13">
    <name type="scientific">Ilex paraguariensis</name>
    <name type="common">yerba mate</name>
    <dbReference type="NCBI Taxonomy" id="185542"/>
    <lineage>
        <taxon>Eukaryota</taxon>
        <taxon>Viridiplantae</taxon>
        <taxon>Streptophyta</taxon>
        <taxon>Embryophyta</taxon>
        <taxon>Tracheophyta</taxon>
        <taxon>Spermatophyta</taxon>
        <taxon>Magnoliopsida</taxon>
        <taxon>eudicotyledons</taxon>
        <taxon>Gunneridae</taxon>
        <taxon>Pentapetalae</taxon>
        <taxon>asterids</taxon>
        <taxon>campanulids</taxon>
        <taxon>Aquifoliales</taxon>
        <taxon>Aquifoliaceae</taxon>
        <taxon>Ilex</taxon>
    </lineage>
</organism>
<dbReference type="CDD" id="cd01396">
    <property type="entry name" value="MeCP2_MBD"/>
    <property type="match status" value="1"/>
</dbReference>
<keyword evidence="6" id="KW-0238">DNA-binding</keyword>
<keyword evidence="4" id="KW-0862">Zinc</keyword>
<accession>A0ABC8S199</accession>
<evidence type="ECO:0000256" key="7">
    <source>
        <dbReference type="ARBA" id="ARBA00023163"/>
    </source>
</evidence>